<dbReference type="EMBL" id="FOUU01000002">
    <property type="protein sequence ID" value="SFM66992.1"/>
    <property type="molecule type" value="Genomic_DNA"/>
</dbReference>
<dbReference type="OrthoDB" id="9809439at2"/>
<feature type="active site" description="Proton acceptor" evidence="4">
    <location>
        <position position="150"/>
    </location>
</feature>
<protein>
    <recommendedName>
        <fullName evidence="4">1,4-dihydroxy-6-naphtoate synthase</fullName>
        <ecNumber evidence="4">4.1.99.29</ecNumber>
    </recommendedName>
    <alternativeName>
        <fullName evidence="4">Menaquinone biosynthetic enzyme MqnD</fullName>
    </alternativeName>
</protein>
<dbReference type="Gene3D" id="3.40.190.10">
    <property type="entry name" value="Periplasmic binding protein-like II"/>
    <property type="match status" value="2"/>
</dbReference>
<comment type="catalytic activity">
    <reaction evidence="4">
        <text>cyclic dehypoxanthinylfutalosinate = 1,4-dihydroxy-6-naphthoate + dihydroxyacetone</text>
        <dbReference type="Rhea" id="RHEA:33087"/>
        <dbReference type="ChEBI" id="CHEBI:16016"/>
        <dbReference type="ChEBI" id="CHEBI:64254"/>
        <dbReference type="ChEBI" id="CHEBI:64270"/>
        <dbReference type="EC" id="4.1.99.29"/>
    </reaction>
</comment>
<keyword evidence="6" id="KW-1185">Reference proteome</keyword>
<comment type="pathway">
    <text evidence="1 4">Quinol/quinone metabolism; menaquinone biosynthesis.</text>
</comment>
<dbReference type="EC" id="4.1.99.29" evidence="4"/>
<dbReference type="InterPro" id="IPR003773">
    <property type="entry name" value="Menaquinone_biosynth"/>
</dbReference>
<dbReference type="GO" id="GO:0016830">
    <property type="term" value="F:carbon-carbon lyase activity"/>
    <property type="evidence" value="ECO:0007669"/>
    <property type="project" value="UniProtKB-UniRule"/>
</dbReference>
<sequence>MTREITLGISPCPNDTFIFGPLITGRVSLPRTLIRAHIADVEELNGLACNGALDVVKISVHAYLDVWRDYCLLPAGGAIGRGVGPIMVSRRRMSGDELKNARVAIPGKRTTANLLLELSGLHSGERVEMVFHEIMPAVQKGLVDAGVVIHEGRWTYNSYGLTCVCDLAEMWENMTGLPLPLGVIALRRGFPEGFAEAIKDAIRESILYSRKHTDEVMTLIRRYAQEMDDWIIMKHIDSFVNEFSLDVGQEGRRAVRTILQKACRKLDVAEPESVFYDDDGL</sequence>
<dbReference type="GO" id="GO:0009234">
    <property type="term" value="P:menaquinone biosynthetic process"/>
    <property type="evidence" value="ECO:0007669"/>
    <property type="project" value="UniProtKB-UniRule"/>
</dbReference>
<dbReference type="CDD" id="cd13635">
    <property type="entry name" value="PBP2_Ttha1568_Mqnd"/>
    <property type="match status" value="1"/>
</dbReference>
<organism evidence="5 6">
    <name type="scientific">Thermodesulforhabdus norvegica</name>
    <dbReference type="NCBI Taxonomy" id="39841"/>
    <lineage>
        <taxon>Bacteria</taxon>
        <taxon>Pseudomonadati</taxon>
        <taxon>Thermodesulfobacteriota</taxon>
        <taxon>Syntrophobacteria</taxon>
        <taxon>Syntrophobacterales</taxon>
        <taxon>Thermodesulforhabdaceae</taxon>
        <taxon>Thermodesulforhabdus</taxon>
    </lineage>
</organism>
<dbReference type="UniPathway" id="UPA00079"/>
<keyword evidence="2 4" id="KW-0474">Menaquinone biosynthesis</keyword>
<reference evidence="5 6" key="1">
    <citation type="submission" date="2016-10" db="EMBL/GenBank/DDBJ databases">
        <authorList>
            <person name="de Groot N.N."/>
        </authorList>
    </citation>
    <scope>NUCLEOTIDE SEQUENCE [LARGE SCALE GENOMIC DNA]</scope>
    <source>
        <strain evidence="5 6">DSM 9990</strain>
    </source>
</reference>
<comment type="function">
    <text evidence="4">Catalyzes the conversion of cyclic dehypoxanthine futalosine (cyclic DHFL) into 1,4-dihydroxy-6-naphthoate, a step in the biosynthesis of menaquinone (MK, vitamin K2).</text>
</comment>
<keyword evidence="3 4" id="KW-0456">Lyase</keyword>
<dbReference type="RefSeq" id="WP_093394106.1">
    <property type="nucleotide sequence ID" value="NZ_FOUU01000002.1"/>
</dbReference>
<dbReference type="PANTHER" id="PTHR37167:SF1">
    <property type="entry name" value="1,4-DIHYDROXY-6-NAPHTOATE SYNTHASE"/>
    <property type="match status" value="1"/>
</dbReference>
<evidence type="ECO:0000256" key="2">
    <source>
        <dbReference type="ARBA" id="ARBA00022428"/>
    </source>
</evidence>
<dbReference type="STRING" id="39841.SAMN05660836_01121"/>
<comment type="similarity">
    <text evidence="4">Belongs to the MqnA/MqnD family. MqnD subfamily.</text>
</comment>
<feature type="binding site" evidence="4">
    <location>
        <begin position="111"/>
        <end position="112"/>
    </location>
    <ligand>
        <name>substrate</name>
    </ligand>
</feature>
<dbReference type="PANTHER" id="PTHR37167">
    <property type="entry name" value="1,4-DIHYDROXY-6-NAPHTOATE SYNTHASE"/>
    <property type="match status" value="1"/>
</dbReference>
<dbReference type="Proteomes" id="UP000199611">
    <property type="component" value="Unassembled WGS sequence"/>
</dbReference>
<dbReference type="SUPFAM" id="SSF53850">
    <property type="entry name" value="Periplasmic binding protein-like II"/>
    <property type="match status" value="1"/>
</dbReference>
<evidence type="ECO:0000256" key="4">
    <source>
        <dbReference type="HAMAP-Rule" id="MF_00996"/>
    </source>
</evidence>
<dbReference type="InterPro" id="IPR030869">
    <property type="entry name" value="MqnD"/>
</dbReference>
<feature type="binding site" evidence="4">
    <location>
        <begin position="57"/>
        <end position="59"/>
    </location>
    <ligand>
        <name>substrate</name>
    </ligand>
</feature>
<dbReference type="HAMAP" id="MF_00996">
    <property type="entry name" value="MqnD"/>
    <property type="match status" value="1"/>
</dbReference>
<evidence type="ECO:0000256" key="1">
    <source>
        <dbReference type="ARBA" id="ARBA00004863"/>
    </source>
</evidence>
<evidence type="ECO:0000313" key="5">
    <source>
        <dbReference type="EMBL" id="SFM66992.1"/>
    </source>
</evidence>
<name>A0A1I4SRD0_9BACT</name>
<dbReference type="AlphaFoldDB" id="A0A1I4SRD0"/>
<dbReference type="Pfam" id="PF02621">
    <property type="entry name" value="VitK2_biosynth"/>
    <property type="match status" value="1"/>
</dbReference>
<proteinExistence type="inferred from homology"/>
<evidence type="ECO:0000313" key="6">
    <source>
        <dbReference type="Proteomes" id="UP000199611"/>
    </source>
</evidence>
<evidence type="ECO:0000256" key="3">
    <source>
        <dbReference type="ARBA" id="ARBA00023239"/>
    </source>
</evidence>
<accession>A0A1I4SRD0</accession>
<gene>
    <name evidence="4" type="primary">mqnD</name>
    <name evidence="5" type="ORF">SAMN05660836_01121</name>
</gene>